<accession>A0A345GTB6</accession>
<evidence type="ECO:0000313" key="2">
    <source>
        <dbReference type="Proteomes" id="UP000259354"/>
    </source>
</evidence>
<dbReference type="GeneID" id="55609211"/>
<keyword evidence="2" id="KW-1185">Reference proteome</keyword>
<evidence type="ECO:0000313" key="1">
    <source>
        <dbReference type="EMBL" id="AXG66188.1"/>
    </source>
</evidence>
<organism evidence="1 2">
    <name type="scientific">Streptomyces phage Annadreamy</name>
    <dbReference type="NCBI Taxonomy" id="2250335"/>
    <lineage>
        <taxon>Viruses</taxon>
        <taxon>Duplodnaviria</taxon>
        <taxon>Heunggongvirae</taxon>
        <taxon>Uroviricota</taxon>
        <taxon>Caudoviricetes</taxon>
        <taxon>Stanwilliamsviridae</taxon>
        <taxon>Loccivirinae</taxon>
        <taxon>Annadreamyvirus</taxon>
        <taxon>Annadreamyvirus annadreamy</taxon>
    </lineage>
</organism>
<dbReference type="EMBL" id="MH536811">
    <property type="protein sequence ID" value="AXG66188.1"/>
    <property type="molecule type" value="Genomic_DNA"/>
</dbReference>
<gene>
    <name evidence="1" type="primary">68</name>
    <name evidence="1" type="ORF">SEA_ANNADREAMY_68</name>
</gene>
<reference evidence="1 2" key="1">
    <citation type="submission" date="2018-06" db="EMBL/GenBank/DDBJ databases">
        <authorList>
            <person name="Moussa A."/>
            <person name="Couoh J.M."/>
            <person name="Harbem L."/>
            <person name="Okocha J.C."/>
            <person name="Taylor D."/>
            <person name="Teutsch A.B."/>
            <person name="Smith B.R."/>
            <person name="Suri N."/>
            <person name="Layton S.R."/>
            <person name="Kim T."/>
            <person name="Hughes L.E."/>
            <person name="Garlena R.A."/>
            <person name="Russell D.A."/>
            <person name="Pope W.H."/>
            <person name="Jacobs-Sera D."/>
            <person name="Hatfull G.F."/>
        </authorList>
    </citation>
    <scope>NUCLEOTIDE SEQUENCE [LARGE SCALE GENOMIC DNA]</scope>
</reference>
<name>A0A345GTB6_9CAUD</name>
<sequence length="109" mass="12262">MNDENPLETVSTITEFNDLTEFMQDPQLDRALDLAIKCIANPEIAATKAPKLIVELQAISFKFAVKAVEYATIKKDRAGTENNHRKNVYYSTKEALDRLVDALKYAARA</sequence>
<protein>
    <submittedName>
        <fullName evidence="1">Uncharacterized protein</fullName>
    </submittedName>
</protein>
<dbReference type="Proteomes" id="UP000259354">
    <property type="component" value="Segment"/>
</dbReference>
<dbReference type="RefSeq" id="YP_009839034.1">
    <property type="nucleotide sequence ID" value="NC_048719.1"/>
</dbReference>
<proteinExistence type="predicted"/>
<dbReference type="KEGG" id="vg:55609211"/>